<dbReference type="EMBL" id="RXIH01000035">
    <property type="protein sequence ID" value="RZN55793.1"/>
    <property type="molecule type" value="Genomic_DNA"/>
</dbReference>
<feature type="transmembrane region" description="Helical" evidence="7">
    <location>
        <begin position="12"/>
        <end position="33"/>
    </location>
</feature>
<dbReference type="InterPro" id="IPR050291">
    <property type="entry name" value="CDF_Transporter"/>
</dbReference>
<proteinExistence type="inferred from homology"/>
<sequence>MNGRKAAGYKEGIVSILINTILFIIKYLVGIMFNSIAMISESVHTLSDSLTSIIVLISFWLAYKPADEEHPFGHGRVESIGSIIIAILLLITAYELIVESIKKYLNHELMIFSWSLVAILIISAIIKEILARWSLNLGTVYNSKTLVGDAWHHRTDAIASIIVGIGIIFSNYYWWLDSVLGVCVSSFIGFIAIKLLIETSKDIIGYKLPSKLETEVKNIISSISKDISDVHHIHAHKYEEHVEITLHIRLPPNISLSDAHKIASKVEEELKRLYGWNVTVHVEPYIESEKD</sequence>
<dbReference type="InterPro" id="IPR036837">
    <property type="entry name" value="Cation_efflux_CTD_sf"/>
</dbReference>
<dbReference type="FunFam" id="1.20.1510.10:FF:000006">
    <property type="entry name" value="Divalent cation efflux transporter"/>
    <property type="match status" value="1"/>
</dbReference>
<dbReference type="InterPro" id="IPR058533">
    <property type="entry name" value="Cation_efflux_TM"/>
</dbReference>
<keyword evidence="3" id="KW-0813">Transport</keyword>
<dbReference type="Gene3D" id="1.20.1510.10">
    <property type="entry name" value="Cation efflux protein transmembrane domain"/>
    <property type="match status" value="1"/>
</dbReference>
<evidence type="ECO:0000313" key="10">
    <source>
        <dbReference type="EMBL" id="RZN55793.1"/>
    </source>
</evidence>
<comment type="subcellular location">
    <subcellularLocation>
        <location evidence="1">Membrane</location>
        <topology evidence="1">Multi-pass membrane protein</topology>
    </subcellularLocation>
</comment>
<feature type="domain" description="Cation efflux protein transmembrane" evidence="8">
    <location>
        <begin position="13"/>
        <end position="203"/>
    </location>
</feature>
<keyword evidence="6 7" id="KW-0472">Membrane</keyword>
<comment type="caution">
    <text evidence="10">The sequence shown here is derived from an EMBL/GenBank/DDBJ whole genome shotgun (WGS) entry which is preliminary data.</text>
</comment>
<evidence type="ECO:0000313" key="11">
    <source>
        <dbReference type="EMBL" id="TDA38138.1"/>
    </source>
</evidence>
<dbReference type="PANTHER" id="PTHR43840:SF15">
    <property type="entry name" value="MITOCHONDRIAL METAL TRANSPORTER 1-RELATED"/>
    <property type="match status" value="1"/>
</dbReference>
<evidence type="ECO:0000256" key="6">
    <source>
        <dbReference type="ARBA" id="ARBA00023136"/>
    </source>
</evidence>
<dbReference type="Pfam" id="PF16916">
    <property type="entry name" value="ZT_dimer"/>
    <property type="match status" value="1"/>
</dbReference>
<feature type="transmembrane region" description="Helical" evidence="7">
    <location>
        <begin position="151"/>
        <end position="173"/>
    </location>
</feature>
<keyword evidence="4 7" id="KW-0812">Transmembrane</keyword>
<evidence type="ECO:0000256" key="5">
    <source>
        <dbReference type="ARBA" id="ARBA00022989"/>
    </source>
</evidence>
<dbReference type="InterPro" id="IPR002524">
    <property type="entry name" value="Cation_efflux"/>
</dbReference>
<dbReference type="GO" id="GO:0008324">
    <property type="term" value="F:monoatomic cation transmembrane transporter activity"/>
    <property type="evidence" value="ECO:0007669"/>
    <property type="project" value="InterPro"/>
</dbReference>
<evidence type="ECO:0000256" key="4">
    <source>
        <dbReference type="ARBA" id="ARBA00022692"/>
    </source>
</evidence>
<dbReference type="EMBL" id="QNVI01000058">
    <property type="protein sequence ID" value="TDA38138.1"/>
    <property type="molecule type" value="Genomic_DNA"/>
</dbReference>
<gene>
    <name evidence="11" type="ORF">DSO09_04970</name>
    <name evidence="10" type="ORF">EF809_04425</name>
</gene>
<feature type="transmembrane region" description="Helical" evidence="7">
    <location>
        <begin position="179"/>
        <end position="197"/>
    </location>
</feature>
<feature type="transmembrane region" description="Helical" evidence="7">
    <location>
        <begin position="109"/>
        <end position="130"/>
    </location>
</feature>
<dbReference type="Proteomes" id="UP000317265">
    <property type="component" value="Unassembled WGS sequence"/>
</dbReference>
<dbReference type="PANTHER" id="PTHR43840">
    <property type="entry name" value="MITOCHONDRIAL METAL TRANSPORTER 1-RELATED"/>
    <property type="match status" value="1"/>
</dbReference>
<name>A0A520KET5_9CREN</name>
<feature type="domain" description="Cation efflux protein cytoplasmic" evidence="9">
    <location>
        <begin position="209"/>
        <end position="285"/>
    </location>
</feature>
<dbReference type="Proteomes" id="UP000316080">
    <property type="component" value="Unassembled WGS sequence"/>
</dbReference>
<evidence type="ECO:0000256" key="3">
    <source>
        <dbReference type="ARBA" id="ARBA00022448"/>
    </source>
</evidence>
<feature type="transmembrane region" description="Helical" evidence="7">
    <location>
        <begin position="75"/>
        <end position="97"/>
    </location>
</feature>
<dbReference type="Gene3D" id="3.30.70.1350">
    <property type="entry name" value="Cation efflux protein, cytoplasmic domain"/>
    <property type="match status" value="1"/>
</dbReference>
<evidence type="ECO:0000256" key="2">
    <source>
        <dbReference type="ARBA" id="ARBA00008114"/>
    </source>
</evidence>
<dbReference type="SUPFAM" id="SSF161111">
    <property type="entry name" value="Cation efflux protein transmembrane domain-like"/>
    <property type="match status" value="1"/>
</dbReference>
<reference evidence="11 13" key="1">
    <citation type="journal article" date="2019" name="Nat. Microbiol.">
        <title>Expanding anaerobic alkane metabolism in the domain of Archaea.</title>
        <authorList>
            <person name="Wang Y."/>
            <person name="Wegener G."/>
            <person name="Hou J."/>
            <person name="Wang F."/>
            <person name="Xiao X."/>
        </authorList>
    </citation>
    <scope>NUCLEOTIDE SEQUENCE [LARGE SCALE GENOMIC DNA]</scope>
    <source>
        <strain evidence="11">WYZ-LMO11</strain>
    </source>
</reference>
<evidence type="ECO:0000256" key="1">
    <source>
        <dbReference type="ARBA" id="ARBA00004141"/>
    </source>
</evidence>
<evidence type="ECO:0000313" key="12">
    <source>
        <dbReference type="Proteomes" id="UP000316080"/>
    </source>
</evidence>
<dbReference type="GO" id="GO:0016020">
    <property type="term" value="C:membrane"/>
    <property type="evidence" value="ECO:0007669"/>
    <property type="project" value="UniProtKB-SubCell"/>
</dbReference>
<reference evidence="10 12" key="2">
    <citation type="journal article" date="2019" name="Nat. Microbiol.">
        <title>Wide diversity of methane and short-chain alkane metabolisms in uncultured archaea.</title>
        <authorList>
            <person name="Borrel G."/>
            <person name="Adam P.S."/>
            <person name="McKay L.J."/>
            <person name="Chen L.X."/>
            <person name="Sierra-Garcia I.N."/>
            <person name="Sieber C.M."/>
            <person name="Letourneur Q."/>
            <person name="Ghozlane A."/>
            <person name="Andersen G.L."/>
            <person name="Li W.J."/>
            <person name="Hallam S.J."/>
            <person name="Muyzer G."/>
            <person name="de Oliveira V.M."/>
            <person name="Inskeep W.P."/>
            <person name="Banfield J.F."/>
            <person name="Gribaldo S."/>
        </authorList>
    </citation>
    <scope>NUCLEOTIDE SEQUENCE [LARGE SCALE GENOMIC DNA]</scope>
    <source>
        <strain evidence="10">Verst-YHS</strain>
    </source>
</reference>
<dbReference type="InterPro" id="IPR027469">
    <property type="entry name" value="Cation_efflux_TMD_sf"/>
</dbReference>
<protein>
    <submittedName>
        <fullName evidence="10">Cation transporter</fullName>
    </submittedName>
</protein>
<keyword evidence="5 7" id="KW-1133">Transmembrane helix</keyword>
<accession>A0A520KET5</accession>
<organism evidence="10 12">
    <name type="scientific">Thermoproteota archaeon</name>
    <dbReference type="NCBI Taxonomy" id="2056631"/>
    <lineage>
        <taxon>Archaea</taxon>
        <taxon>Thermoproteota</taxon>
    </lineage>
</organism>
<dbReference type="NCBIfam" id="TIGR01297">
    <property type="entry name" value="CDF"/>
    <property type="match status" value="1"/>
</dbReference>
<comment type="similarity">
    <text evidence="2">Belongs to the cation diffusion facilitator (CDF) transporter (TC 2.A.4) family.</text>
</comment>
<evidence type="ECO:0000259" key="9">
    <source>
        <dbReference type="Pfam" id="PF16916"/>
    </source>
</evidence>
<evidence type="ECO:0000259" key="8">
    <source>
        <dbReference type="Pfam" id="PF01545"/>
    </source>
</evidence>
<evidence type="ECO:0000256" key="7">
    <source>
        <dbReference type="SAM" id="Phobius"/>
    </source>
</evidence>
<dbReference type="SUPFAM" id="SSF160240">
    <property type="entry name" value="Cation efflux protein cytoplasmic domain-like"/>
    <property type="match status" value="1"/>
</dbReference>
<dbReference type="Pfam" id="PF01545">
    <property type="entry name" value="Cation_efflux"/>
    <property type="match status" value="1"/>
</dbReference>
<dbReference type="AlphaFoldDB" id="A0A520KET5"/>
<evidence type="ECO:0000313" key="13">
    <source>
        <dbReference type="Proteomes" id="UP000317265"/>
    </source>
</evidence>
<dbReference type="InterPro" id="IPR027470">
    <property type="entry name" value="Cation_efflux_CTD"/>
</dbReference>